<evidence type="ECO:0000313" key="1">
    <source>
        <dbReference type="EMBL" id="KAH7925472.1"/>
    </source>
</evidence>
<accession>A0ACB8BKV6</accession>
<reference evidence="1" key="1">
    <citation type="journal article" date="2021" name="New Phytol.">
        <title>Evolutionary innovations through gain and loss of genes in the ectomycorrhizal Boletales.</title>
        <authorList>
            <person name="Wu G."/>
            <person name="Miyauchi S."/>
            <person name="Morin E."/>
            <person name="Kuo A."/>
            <person name="Drula E."/>
            <person name="Varga T."/>
            <person name="Kohler A."/>
            <person name="Feng B."/>
            <person name="Cao Y."/>
            <person name="Lipzen A."/>
            <person name="Daum C."/>
            <person name="Hundley H."/>
            <person name="Pangilinan J."/>
            <person name="Johnson J."/>
            <person name="Barry K."/>
            <person name="LaButti K."/>
            <person name="Ng V."/>
            <person name="Ahrendt S."/>
            <person name="Min B."/>
            <person name="Choi I.G."/>
            <person name="Park H."/>
            <person name="Plett J.M."/>
            <person name="Magnuson J."/>
            <person name="Spatafora J.W."/>
            <person name="Nagy L.G."/>
            <person name="Henrissat B."/>
            <person name="Grigoriev I.V."/>
            <person name="Yang Z.L."/>
            <person name="Xu J."/>
            <person name="Martin F.M."/>
        </authorList>
    </citation>
    <scope>NUCLEOTIDE SEQUENCE</scope>
    <source>
        <strain evidence="1">KUC20120723A-06</strain>
    </source>
</reference>
<dbReference type="Proteomes" id="UP000790709">
    <property type="component" value="Unassembled WGS sequence"/>
</dbReference>
<comment type="caution">
    <text evidence="1">The sequence shown here is derived from an EMBL/GenBank/DDBJ whole genome shotgun (WGS) entry which is preliminary data.</text>
</comment>
<keyword evidence="2" id="KW-1185">Reference proteome</keyword>
<organism evidence="1 2">
    <name type="scientific">Leucogyrophana mollusca</name>
    <dbReference type="NCBI Taxonomy" id="85980"/>
    <lineage>
        <taxon>Eukaryota</taxon>
        <taxon>Fungi</taxon>
        <taxon>Dikarya</taxon>
        <taxon>Basidiomycota</taxon>
        <taxon>Agaricomycotina</taxon>
        <taxon>Agaricomycetes</taxon>
        <taxon>Agaricomycetidae</taxon>
        <taxon>Boletales</taxon>
        <taxon>Boletales incertae sedis</taxon>
        <taxon>Leucogyrophana</taxon>
    </lineage>
</organism>
<protein>
    <submittedName>
        <fullName evidence="1">Uncharacterized protein</fullName>
    </submittedName>
</protein>
<name>A0ACB8BKV6_9AGAM</name>
<dbReference type="EMBL" id="MU266401">
    <property type="protein sequence ID" value="KAH7925472.1"/>
    <property type="molecule type" value="Genomic_DNA"/>
</dbReference>
<proteinExistence type="predicted"/>
<sequence>MVQPELNSVDLSSTYHAGSSSDQSGSDTIEEDSDDALPPHRGRRGSTKSLRKDIRDTLRKKRQQMSPMKRALSPVFADYVAEGSRPRRQSFTRSRSPHVPLQSNASAAFNPHVSSASPLSQRRRTLSILHNFYPAAISTQIRLPFFGSLWIFCMDTRHAGESLLLLGSLTFASWKISNITLQPPNATADARKSGSPRTESRDIRRNTILMQSSAKKVHFGFVWMSVPKNYRESPDDGILTGLLLGPLIAAALLYSSLKQTQRTSSSDFDPLPASWRIEFPRVLPNSPSAIESLALSRKCLVDYSTFCSFILLVQVCASWWFEARYRGRRSVSEGERGSVPRSETRRSWYYVLFTFIMTLVALGVRVVLSYVDVRIWQSSLFYQFCLYIAIRLAHGGFTVGELALVCFGGLALGTELLNLTRARIWPITTPFIKTYRLPTPLLIFQIALIAGSFLTGFLLSPLLVLSRHIAQKPVRRLRFPHEKLRQRRALAAGFYAGTVIIVGGLIGGWTWWSLGRRDPWLWAIFWLLEGDKKWSRPVLLAYWGLLGSISVAGWNRQLSRSRRYRPRNTSTGSGDNVIVPVPASQAQNQKVSDNAPIPQSSGALGLAFPNLPNLPNGSQVATDLLDAADKHVPTLGVNARRKFFHALAVVMFLPGVAVDPAFTHLSFSAAFALFIFAEYVRYFAIYPFGAAVHLFMNEFLDHKDSGTAILSHFYLLTGCAGPLWLEGPSQLLQYTGILALGVGDALASIVGKRIGKHRWSPSTSKTLEGSAAFVVSIVTCAWLLRLAGLTEGFSTLRYMVVVVLSSALEALSDQNDNLTLPFFQALSCSVVVLPAFAEFPPAREFSQSGCGVLSQTVPFSMEGCGLTATIPSHLELQRERISCAREVVCLSLAVLGTGYDWVFVASSISRYTIMKTMEEPSQVEKNPDSVSSLSALGFSNMPTVSPFNMPFPRLPQTEEKELRPSRPATASIAEGNPTLLPSTTTVFTMDQGHPSEVRSGNDVPSLIPGQRKYMSLRWESRSSIYMAETASSSFDNITDGSSSSASQSGAGESDLNDSDYDWASFMSAYASGHWHPQRTPNPPRSHTSRPSHSSSLGKDVALPTMSASESSLPSAPVAISNSSSSIPSTVSDTTPSFGPSHAPLPPSAGGDQKTIRPFEEGKVTVENTDPKAPGGALKPPSQSIPFAGRRFRKSFTDLKSASSGKPLYISFEPNQNLGLSPEATTAAATLRWAGARVNLSPLALPSPEHELTDPMRGVHAAIPGSHTLSYSPDTMTPGGLRKMRLGSFWEGTQDVADETDRLSTIPGSNPVTPPRTDFTGTDYFGTTEPEGSERRSLPPPATAPIRRSSPEEPDGDYFSKVPSSEELPIQLNAQGTVTTDISNFWPDLANLRRDTEPIELNVTTVPALPRRICLTRQTSSPLPGSASKDKGIAGSRAVSENLTAFRTSRAAKEEQMFIDLGYLAPPNPPDELERRRALYKYNIWNTGPDVNFDRIVHLVKLVFNTRGVSISLVDSTEHRCPRLTAFSAHTILQRGDEPTVILDTRKDWRFAKNRRQPLVTGSSNVRFYAGAPLRTQDGFNIGSLTLTDDVPRREFSPRQRHTLKEFAAIVMREMELWRDKVSHAPVKAAFILRARLPQIQLRVRDKIQTSMEQFSRECLEIDQKDSGASDMIGTSMDKVYHRAARLVKRTLDVEEVVVMDVSHCEVIETFNAEASVSVVMHNGDSNLHAASRTLTAEEYTKLNTFFSQYPDGKISEGILPVCFRPFIPTHIQYALTVPVFNIDKRPFALICAYNASDTTRRFLEGHELSYLRAIGVIILSAVLKRRMMLADQAKSLFISNISHELRTPLHGILAAAELLSDTSLNHTQASFLHTVQACGTSLVETVNHVLDFTKLSGNMKSGGVENVISRSKVDLEQLVEEAIDGSWIGHCARTSAMRESEIGSVYAPTLDDRTSSVVTAPASSQHVEVVVDIDRREGGWTLKCDKGGIRRVLMNLFGNSLKFTTDGYVHVSLRQLSQPNDNAGSVVKIELCPFSQENPLQAGTGLGLAIVNSIIHSPSVGGKVEVLSEENIGTEIKVIFEAERLNDGSNHLQEPPGFEDPSQPPEISLLGFKLQSKGVQLLHNVLCTYLGSWWGFKVRADGAEMADIVILNEDPSPVIAAIEKMDIRRSFIILSSSRGSPRVMGICNAYENLNGFCRIVHKPGGPYRLRSTLKQLLRAKQRRQHRSSSFLSTSDVTSEDSISLHSSIITDRDNFTNSGRFHRRSTSDWSAYTRSPNNLPLPSPALTGSISPGSEKGFMDGVEYEHPSGQQSMSSSTVTVGSGGTLLKASLGAAESDRHQRTVLVVEDNSILRNLLVVLLDLSMPVLDGVSAAVEIRQIEKASGGQRHSSILALTGMSSLEDKRKAFEAGMDGYLVKPVAFKTLDEMFHKLGLSQPDTDVIRQETGPRTLPAPGDKG</sequence>
<gene>
    <name evidence="1" type="ORF">BV22DRAFT_1046735</name>
</gene>
<evidence type="ECO:0000313" key="2">
    <source>
        <dbReference type="Proteomes" id="UP000790709"/>
    </source>
</evidence>